<evidence type="ECO:0000313" key="2">
    <source>
        <dbReference type="EMBL" id="KAJ8450461.1"/>
    </source>
</evidence>
<dbReference type="Pfam" id="PF13966">
    <property type="entry name" value="zf-RVT"/>
    <property type="match status" value="1"/>
</dbReference>
<reference evidence="2" key="1">
    <citation type="submission" date="2022-04" db="EMBL/GenBank/DDBJ databases">
        <title>Carnegiea gigantea Genome sequencing and assembly v2.</title>
        <authorList>
            <person name="Copetti D."/>
            <person name="Sanderson M.J."/>
            <person name="Burquez A."/>
            <person name="Wojciechowski M.F."/>
        </authorList>
    </citation>
    <scope>NUCLEOTIDE SEQUENCE</scope>
    <source>
        <strain evidence="2">SGP5-SGP5p</strain>
        <tissue evidence="2">Aerial part</tissue>
    </source>
</reference>
<dbReference type="AlphaFoldDB" id="A0A9Q1KT56"/>
<dbReference type="Proteomes" id="UP001153076">
    <property type="component" value="Unassembled WGS sequence"/>
</dbReference>
<proteinExistence type="predicted"/>
<organism evidence="2 3">
    <name type="scientific">Carnegiea gigantea</name>
    <dbReference type="NCBI Taxonomy" id="171969"/>
    <lineage>
        <taxon>Eukaryota</taxon>
        <taxon>Viridiplantae</taxon>
        <taxon>Streptophyta</taxon>
        <taxon>Embryophyta</taxon>
        <taxon>Tracheophyta</taxon>
        <taxon>Spermatophyta</taxon>
        <taxon>Magnoliopsida</taxon>
        <taxon>eudicotyledons</taxon>
        <taxon>Gunneridae</taxon>
        <taxon>Pentapetalae</taxon>
        <taxon>Caryophyllales</taxon>
        <taxon>Cactineae</taxon>
        <taxon>Cactaceae</taxon>
        <taxon>Cactoideae</taxon>
        <taxon>Echinocereeae</taxon>
        <taxon>Carnegiea</taxon>
    </lineage>
</organism>
<evidence type="ECO:0000259" key="1">
    <source>
        <dbReference type="Pfam" id="PF13966"/>
    </source>
</evidence>
<sequence length="202" mass="22661">MDIPPRMKMFAWRASSNALPANAALANRVHSVDARCRLCGHLQESAVHALLECDHAAQCFFTNANFYPRRAITKALDFVQEFREADQHFQALRSSFPSNWNAPIRGLVKINFDGAKLGDWGRGWGVVGRDSNGVILFSYVKRVGNRVAHTLAHLQPYSCLLREWLGDGPDHVLDLALKDDLDVPAASKSRPPFKLERRCPLI</sequence>
<dbReference type="EMBL" id="JAKOGI010000015">
    <property type="protein sequence ID" value="KAJ8450461.1"/>
    <property type="molecule type" value="Genomic_DNA"/>
</dbReference>
<comment type="caution">
    <text evidence="2">The sequence shown here is derived from an EMBL/GenBank/DDBJ whole genome shotgun (WGS) entry which is preliminary data.</text>
</comment>
<dbReference type="InterPro" id="IPR026960">
    <property type="entry name" value="RVT-Znf"/>
</dbReference>
<feature type="domain" description="Reverse transcriptase zinc-binding" evidence="1">
    <location>
        <begin position="3"/>
        <end position="58"/>
    </location>
</feature>
<evidence type="ECO:0000313" key="3">
    <source>
        <dbReference type="Proteomes" id="UP001153076"/>
    </source>
</evidence>
<accession>A0A9Q1KT56</accession>
<keyword evidence="3" id="KW-1185">Reference proteome</keyword>
<name>A0A9Q1KT56_9CARY</name>
<gene>
    <name evidence="2" type="ORF">Cgig2_002146</name>
</gene>
<protein>
    <recommendedName>
        <fullName evidence="1">Reverse transcriptase zinc-binding domain-containing protein</fullName>
    </recommendedName>
</protein>